<evidence type="ECO:0000313" key="11">
    <source>
        <dbReference type="Proteomes" id="UP000481109"/>
    </source>
</evidence>
<evidence type="ECO:0000256" key="7">
    <source>
        <dbReference type="SAM" id="MobiDB-lite"/>
    </source>
</evidence>
<evidence type="ECO:0000256" key="4">
    <source>
        <dbReference type="ARBA" id="ARBA00022989"/>
    </source>
</evidence>
<feature type="transmembrane region" description="Helical" evidence="8">
    <location>
        <begin position="302"/>
        <end position="325"/>
    </location>
</feature>
<dbReference type="GO" id="GO:0022857">
    <property type="term" value="F:transmembrane transporter activity"/>
    <property type="evidence" value="ECO:0007669"/>
    <property type="project" value="TreeGrafter"/>
</dbReference>
<sequence>MSALGKVVRSGVGRRRVQTLVIGLAAMMAVASSVLGTTLLAVSGAPFADAFAAQHGAHLSVQFDAGKVSAGQLSTSRDAKGVSAAAGPFRTATVTPGAGEAGPAWPMHVVGRPGPGRDVDEVDLLEGRWPTRPGEIVLSKASAVIPILDTKVDFPGLPGAPTLTVVGVARSVTGTADAWVVPAQMTALTAPGSGGYQMLYRFTDAATAARITAGGKAVTGSLPPGAAVGEQSWLTVKKTAERDTALYVPFLMAFGALGLVMSVLIVGNVVASAVGTGTRRIGILKAVGCTPAQVVRAYVGQALIPAGIGTGLGVLVGHLLAVPVLAEAGEVYGSSSLAVEPWVDVAVAGGALGLVAVTAWGSALRAGRMRTVDALAVGRNTSVRRGRWAARLSARLPLPPSAALGLARPCARPARALAMGAAVLFGAVAVTFTVGMGASLGEVMKARAHDAADVVVPAPRGAFGPGAPGPGERPPEVDQAAVAAAVESADGTELYYSATTLRATVSGLTGTVDVTAFTGDASWGGYTMVEGRWFDQPGEAMVPTPFLAATGTRIGDKVTLGGLAEPVTVRIVGEVLDPRKDGMQVFTDAGTLTGHTDAGTLTGHTDAGSLNTAETGSAPQGPPETSHHIAVAPGTDAAAYTDALNTDLAPLGVTAQTGGPDSGSDMVMTLNALSAMLTLMLVAVAALGVLNGVLLDTRERVRDIGVHKALGMTPRQTITMVLTSVAVTGLVAGVLGVALGVALHGWVMPAMGESVGLRLPDSVLAVYQVPELLPLAFGGLLIATLGALLPAGWAARARTATALRTE</sequence>
<proteinExistence type="inferred from homology"/>
<comment type="subcellular location">
    <subcellularLocation>
        <location evidence="1">Cell membrane</location>
        <topology evidence="1">Multi-pass membrane protein</topology>
    </subcellularLocation>
</comment>
<feature type="domain" description="ABC3 transporter permease C-terminal" evidence="9">
    <location>
        <begin position="253"/>
        <end position="369"/>
    </location>
</feature>
<feature type="transmembrane region" description="Helical" evidence="8">
    <location>
        <begin position="246"/>
        <end position="271"/>
    </location>
</feature>
<evidence type="ECO:0000256" key="8">
    <source>
        <dbReference type="SAM" id="Phobius"/>
    </source>
</evidence>
<feature type="compositionally biased region" description="Polar residues" evidence="7">
    <location>
        <begin position="608"/>
        <end position="618"/>
    </location>
</feature>
<feature type="transmembrane region" description="Helical" evidence="8">
    <location>
        <begin position="772"/>
        <end position="795"/>
    </location>
</feature>
<keyword evidence="3 8" id="KW-0812">Transmembrane</keyword>
<comment type="similarity">
    <text evidence="6">Belongs to the ABC-4 integral membrane protein family.</text>
</comment>
<dbReference type="InterPro" id="IPR050250">
    <property type="entry name" value="Macrolide_Exporter_MacB"/>
</dbReference>
<evidence type="ECO:0000259" key="9">
    <source>
        <dbReference type="Pfam" id="PF02687"/>
    </source>
</evidence>
<feature type="transmembrane region" description="Helical" evidence="8">
    <location>
        <begin position="672"/>
        <end position="697"/>
    </location>
</feature>
<keyword evidence="11" id="KW-1185">Reference proteome</keyword>
<dbReference type="EMBL" id="JAAKZW010000114">
    <property type="protein sequence ID" value="NGO78714.1"/>
    <property type="molecule type" value="Genomic_DNA"/>
</dbReference>
<feature type="transmembrane region" description="Helical" evidence="8">
    <location>
        <begin position="416"/>
        <end position="438"/>
    </location>
</feature>
<dbReference type="AlphaFoldDB" id="A0A6G4XPT1"/>
<dbReference type="Proteomes" id="UP000481109">
    <property type="component" value="Unassembled WGS sequence"/>
</dbReference>
<keyword evidence="4 8" id="KW-1133">Transmembrane helix</keyword>
<evidence type="ECO:0000256" key="5">
    <source>
        <dbReference type="ARBA" id="ARBA00023136"/>
    </source>
</evidence>
<feature type="transmembrane region" description="Helical" evidence="8">
    <location>
        <begin position="20"/>
        <end position="42"/>
    </location>
</feature>
<keyword evidence="2" id="KW-1003">Cell membrane</keyword>
<gene>
    <name evidence="10" type="ORF">G6045_24090</name>
</gene>
<name>A0A6G4XPT1_9ACTN</name>
<comment type="caution">
    <text evidence="10">The sequence shown here is derived from an EMBL/GenBank/DDBJ whole genome shotgun (WGS) entry which is preliminary data.</text>
</comment>
<evidence type="ECO:0000256" key="1">
    <source>
        <dbReference type="ARBA" id="ARBA00004651"/>
    </source>
</evidence>
<dbReference type="InterPro" id="IPR003838">
    <property type="entry name" value="ABC3_permease_C"/>
</dbReference>
<dbReference type="GO" id="GO:0005886">
    <property type="term" value="C:plasma membrane"/>
    <property type="evidence" value="ECO:0007669"/>
    <property type="project" value="UniProtKB-SubCell"/>
</dbReference>
<evidence type="ECO:0000256" key="6">
    <source>
        <dbReference type="ARBA" id="ARBA00038076"/>
    </source>
</evidence>
<feature type="transmembrane region" description="Helical" evidence="8">
    <location>
        <begin position="345"/>
        <end position="364"/>
    </location>
</feature>
<dbReference type="PANTHER" id="PTHR30572:SF4">
    <property type="entry name" value="ABC TRANSPORTER PERMEASE YTRF"/>
    <property type="match status" value="1"/>
</dbReference>
<dbReference type="RefSeq" id="WP_165334164.1">
    <property type="nucleotide sequence ID" value="NZ_JAAKZW010000114.1"/>
</dbReference>
<evidence type="ECO:0000313" key="10">
    <source>
        <dbReference type="EMBL" id="NGO78714.1"/>
    </source>
</evidence>
<keyword evidence="5 8" id="KW-0472">Membrane</keyword>
<evidence type="ECO:0000256" key="3">
    <source>
        <dbReference type="ARBA" id="ARBA00022692"/>
    </source>
</evidence>
<dbReference type="PANTHER" id="PTHR30572">
    <property type="entry name" value="MEMBRANE COMPONENT OF TRANSPORTER-RELATED"/>
    <property type="match status" value="1"/>
</dbReference>
<feature type="region of interest" description="Disordered" evidence="7">
    <location>
        <begin position="594"/>
        <end position="627"/>
    </location>
</feature>
<feature type="domain" description="ABC3 transporter permease C-terminal" evidence="9">
    <location>
        <begin position="676"/>
        <end position="796"/>
    </location>
</feature>
<reference evidence="10 11" key="1">
    <citation type="submission" date="2020-02" db="EMBL/GenBank/DDBJ databases">
        <title>Whole-genome analyses of novel actinobacteria.</title>
        <authorList>
            <person name="Sahin N."/>
            <person name="Tokatli A."/>
        </authorList>
    </citation>
    <scope>NUCLEOTIDE SEQUENCE [LARGE SCALE GENOMIC DNA]</scope>
    <source>
        <strain evidence="10 11">YC504</strain>
    </source>
</reference>
<evidence type="ECO:0000256" key="2">
    <source>
        <dbReference type="ARBA" id="ARBA00022475"/>
    </source>
</evidence>
<feature type="transmembrane region" description="Helical" evidence="8">
    <location>
        <begin position="718"/>
        <end position="747"/>
    </location>
</feature>
<protein>
    <submittedName>
        <fullName evidence="10">FtsX-like permease family protein</fullName>
    </submittedName>
</protein>
<organism evidence="10 11">
    <name type="scientific">Streptomyces mesophilus</name>
    <dbReference type="NCBI Taxonomy" id="1775132"/>
    <lineage>
        <taxon>Bacteria</taxon>
        <taxon>Bacillati</taxon>
        <taxon>Actinomycetota</taxon>
        <taxon>Actinomycetes</taxon>
        <taxon>Kitasatosporales</taxon>
        <taxon>Streptomycetaceae</taxon>
        <taxon>Streptomyces</taxon>
    </lineage>
</organism>
<dbReference type="Pfam" id="PF02687">
    <property type="entry name" value="FtsX"/>
    <property type="match status" value="2"/>
</dbReference>
<accession>A0A6G4XPT1</accession>